<feature type="region of interest" description="Disordered" evidence="8">
    <location>
        <begin position="417"/>
        <end position="459"/>
    </location>
</feature>
<feature type="coiled-coil region" evidence="7">
    <location>
        <begin position="1086"/>
        <end position="1134"/>
    </location>
</feature>
<dbReference type="SMART" id="SM00015">
    <property type="entry name" value="IQ"/>
    <property type="match status" value="6"/>
</dbReference>
<dbReference type="PANTHER" id="PTHR22998:SF1">
    <property type="entry name" value="NAD(+) HYDROLASE SARM1"/>
    <property type="match status" value="1"/>
</dbReference>
<dbReference type="Gene3D" id="1.20.5.190">
    <property type="match status" value="2"/>
</dbReference>
<dbReference type="InterPro" id="IPR000073">
    <property type="entry name" value="AB_hydrolase_1"/>
</dbReference>
<dbReference type="Pfam" id="PF00612">
    <property type="entry name" value="IQ"/>
    <property type="match status" value="1"/>
</dbReference>
<dbReference type="Pfam" id="PF00536">
    <property type="entry name" value="SAM_1"/>
    <property type="match status" value="1"/>
</dbReference>
<dbReference type="Gene3D" id="1.10.150.50">
    <property type="entry name" value="Transcription Factor, Ets-1"/>
    <property type="match status" value="1"/>
</dbReference>
<dbReference type="SUPFAM" id="SSF48403">
    <property type="entry name" value="Ankyrin repeat"/>
    <property type="match status" value="1"/>
</dbReference>
<evidence type="ECO:0000259" key="9">
    <source>
        <dbReference type="PROSITE" id="PS50105"/>
    </source>
</evidence>
<evidence type="ECO:0000259" key="10">
    <source>
        <dbReference type="PROSITE" id="PS50110"/>
    </source>
</evidence>
<name>A0ABD3MNC8_9STRA</name>
<organism evidence="11 12">
    <name type="scientific">Stephanodiscus triporus</name>
    <dbReference type="NCBI Taxonomy" id="2934178"/>
    <lineage>
        <taxon>Eukaryota</taxon>
        <taxon>Sar</taxon>
        <taxon>Stramenopiles</taxon>
        <taxon>Ochrophyta</taxon>
        <taxon>Bacillariophyta</taxon>
        <taxon>Coscinodiscophyceae</taxon>
        <taxon>Thalassiosirophycidae</taxon>
        <taxon>Stephanodiscales</taxon>
        <taxon>Stephanodiscaceae</taxon>
        <taxon>Stephanodiscus</taxon>
    </lineage>
</organism>
<dbReference type="SUPFAM" id="SSF53474">
    <property type="entry name" value="alpha/beta-Hydrolases"/>
    <property type="match status" value="1"/>
</dbReference>
<feature type="compositionally biased region" description="Polar residues" evidence="8">
    <location>
        <begin position="854"/>
        <end position="863"/>
    </location>
</feature>
<dbReference type="EMBL" id="JALLAZ020001754">
    <property type="protein sequence ID" value="KAL3765283.1"/>
    <property type="molecule type" value="Genomic_DNA"/>
</dbReference>
<accession>A0ABD3MNC8</accession>
<evidence type="ECO:0000256" key="4">
    <source>
        <dbReference type="ARBA" id="ARBA00022801"/>
    </source>
</evidence>
<feature type="compositionally biased region" description="Basic and acidic residues" evidence="8">
    <location>
        <begin position="865"/>
        <end position="881"/>
    </location>
</feature>
<dbReference type="SUPFAM" id="SSF47769">
    <property type="entry name" value="SAM/Pointed domain"/>
    <property type="match status" value="1"/>
</dbReference>
<dbReference type="SMART" id="SM00248">
    <property type="entry name" value="ANK"/>
    <property type="match status" value="2"/>
</dbReference>
<dbReference type="PROSITE" id="PS50105">
    <property type="entry name" value="SAM_DOMAIN"/>
    <property type="match status" value="1"/>
</dbReference>
<dbReference type="PROSITE" id="PS50110">
    <property type="entry name" value="RESPONSE_REGULATORY"/>
    <property type="match status" value="1"/>
</dbReference>
<evidence type="ECO:0000256" key="6">
    <source>
        <dbReference type="PROSITE-ProRule" id="PRU00169"/>
    </source>
</evidence>
<dbReference type="SUPFAM" id="SSF52172">
    <property type="entry name" value="CheY-like"/>
    <property type="match status" value="1"/>
</dbReference>
<dbReference type="Proteomes" id="UP001530315">
    <property type="component" value="Unassembled WGS sequence"/>
</dbReference>
<dbReference type="InterPro" id="IPR039184">
    <property type="entry name" value="SARM1"/>
</dbReference>
<reference evidence="11 12" key="1">
    <citation type="submission" date="2024-10" db="EMBL/GenBank/DDBJ databases">
        <title>Updated reference genomes for cyclostephanoid diatoms.</title>
        <authorList>
            <person name="Roberts W.R."/>
            <person name="Alverson A.J."/>
        </authorList>
    </citation>
    <scope>NUCLEOTIDE SEQUENCE [LARGE SCALE GENOMIC DNA]</scope>
    <source>
        <strain evidence="11 12">AJA276-08</strain>
    </source>
</reference>
<dbReference type="GO" id="GO:0005737">
    <property type="term" value="C:cytoplasm"/>
    <property type="evidence" value="ECO:0007669"/>
    <property type="project" value="UniProtKB-SubCell"/>
</dbReference>
<evidence type="ECO:0000256" key="8">
    <source>
        <dbReference type="SAM" id="MobiDB-lite"/>
    </source>
</evidence>
<dbReference type="InterPro" id="IPR036770">
    <property type="entry name" value="Ankyrin_rpt-contain_sf"/>
</dbReference>
<keyword evidence="12" id="KW-1185">Reference proteome</keyword>
<dbReference type="Pfam" id="PF12796">
    <property type="entry name" value="Ank_2"/>
    <property type="match status" value="1"/>
</dbReference>
<keyword evidence="7" id="KW-0175">Coiled coil</keyword>
<dbReference type="GO" id="GO:0016787">
    <property type="term" value="F:hydrolase activity"/>
    <property type="evidence" value="ECO:0007669"/>
    <property type="project" value="UniProtKB-KW"/>
</dbReference>
<dbReference type="InterPro" id="IPR001789">
    <property type="entry name" value="Sig_transdc_resp-reg_receiver"/>
</dbReference>
<dbReference type="InterPro" id="IPR011006">
    <property type="entry name" value="CheY-like_superfamily"/>
</dbReference>
<feature type="compositionally biased region" description="Basic and acidic residues" evidence="8">
    <location>
        <begin position="420"/>
        <end position="439"/>
    </location>
</feature>
<evidence type="ECO:0000256" key="7">
    <source>
        <dbReference type="SAM" id="Coils"/>
    </source>
</evidence>
<keyword evidence="2" id="KW-0963">Cytoplasm</keyword>
<evidence type="ECO:0000256" key="1">
    <source>
        <dbReference type="ARBA" id="ARBA00004496"/>
    </source>
</evidence>
<dbReference type="InterPro" id="IPR029058">
    <property type="entry name" value="AB_hydrolase_fold"/>
</dbReference>
<sequence>MSNGHCCPGGFCDLVLPNNDSSVNGSKGATLSKRERRLQKSRERDRAIGLLRWVLTKEEYSLLEETGDLVRLKVKQCPGNANNQNVDNGYWIDGESVNLAKREHRPVLARLAFAEFQSLVDNYDGDSEPSVVAEPSYAGNEGDIAVCRICFNVYTLLNQARDFLDSYHALVEHDEKTIMEAQDSGNNQPENGSATYTPDTMEVTPANILTKSSSQGQNSPKWTMAKEPTIGSASFHGLISPQFKSNDSDHNSRRNAIRKVRDKKLMEENSKVFILVAESDEATNKLAKRLLEEKGYKVESVTNSVDCFKALENKEYSVLLVNENLTGKDAVSIGSVIRQNEVATNCQVKIRILVIVRNILSVNYHAYETTSVDGFLPMPLEGSKLLSSIQKAVRHYLESLLLAERCKQIVDANDNAVRCPPDETVGRDQTQKQDPKRSDAPTSNGPAKMVKSPSAKKAVRGLSEKLKKKCPVAYESKFQYDENTSFPYTIVENCSDKSAPHSTEVKQTPWCNLVVCQDVFDTYERYKIFFLPMVSRYAGMKILLWNYPGQAFTSFSEESNLNNKYHADCLAKLLDHLKDTDKAQFSLDQRFFILAYGSGAAIATYFAATQQSTNLKGIILVNGLSHVDSHYASVFHDCRNVFSCSPESRPDLPVYFYARFLFSPSYLSKTTSSLALNVYTAVHNPITLNGRKRLCQGVLNHVDTRPLLKDIGSPIISIHGENDTLVRSIHSSEFLTGRRSCPTIPQALRGGNRTSIVMMKGGHELFQEKKYHISMLVEQILTGFHDKIRIQHNPTVDSTLQELGIRDDSDSNDANNCLQPTKQVEDNFIDKVVQQGRAVQASWDKYHDEIMADQNKSPSSSGIVQKDKNPQASEEKKQFDPNEYPEVKEYMAWRIKRHKKRSAELDRSARIIQCALRCFMAKTMMSRLKKQQAATVIQCYTRGTFGRRIYQQKKMELWAAMLVQRAIRGHSGRCISYQKRMERKAQINLARMMRGMLSRRRFRAVLKKREYSATKIQSLWRMQAAIIMKKFHRGRRDASTTIQKVYRGHLGRRKAALERDKYIFGPSQNSGIELGRQMLAEHKLHATKLQSDISLLNQEKDKMEKQIEFHLKEISNFERTVSELEKKMHHLSKVERQSLGVLASPKEHVVREEKRRMDEEFSETLVKISDRKEKLEKLGKTFEQLLRDREQKFGQLKNLEGKLAVLLDAQETALEGIRKKQEQRIESVVLSESLPYHSYQPTPIHSNTSQRLTAPPASSLQQYNHYCSGPSEKDKMQASQLIDSTETMLKFGFMSMSLTYFSTLNMMRAMQRVAVSDTLGGAADGVQSINTAANPMMPTSNAVVRVETWSVNDVSRWLTSISLSQYQSSFREGAVDGSFLCELTDDDLRNTLGVEHRLHRKKILFSIRCLKNYADTQVAQSPTIAHANIQPRNFMGNCKSVDATSPNSTMHNESKMIDTRSDGYSLCSNQNRDHEPLSESPAKSKSVLDMLTPTGPTKPAIPLCNFEQLRASVRHQKYESVREALEHIADSSFHTEHTRMQFIEEIGTVYTDQYDREPFNLNRVDEHGNTLMHIAAQTGNIRIGKLLLRKGANPNHQNKQGQTPGHFSVAYQFFDFASWLFDEKGGGANDLLTNIFGLGPYDGLEE</sequence>
<dbReference type="Gene3D" id="3.40.50.2300">
    <property type="match status" value="1"/>
</dbReference>
<protein>
    <submittedName>
        <fullName evidence="11">Uncharacterized protein</fullName>
    </submittedName>
</protein>
<dbReference type="InterPro" id="IPR000048">
    <property type="entry name" value="IQ_motif_EF-hand-BS"/>
</dbReference>
<dbReference type="SMART" id="SM00454">
    <property type="entry name" value="SAM"/>
    <property type="match status" value="1"/>
</dbReference>
<dbReference type="InterPro" id="IPR001660">
    <property type="entry name" value="SAM"/>
</dbReference>
<evidence type="ECO:0000313" key="11">
    <source>
        <dbReference type="EMBL" id="KAL3765283.1"/>
    </source>
</evidence>
<dbReference type="PROSITE" id="PS50297">
    <property type="entry name" value="ANK_REP_REGION"/>
    <property type="match status" value="1"/>
</dbReference>
<feature type="region of interest" description="Disordered" evidence="8">
    <location>
        <begin position="853"/>
        <end position="881"/>
    </location>
</feature>
<comment type="caution">
    <text evidence="6">Lacks conserved residue(s) required for the propagation of feature annotation.</text>
</comment>
<keyword evidence="5" id="KW-0040">ANK repeat</keyword>
<evidence type="ECO:0000256" key="5">
    <source>
        <dbReference type="PROSITE-ProRule" id="PRU00023"/>
    </source>
</evidence>
<keyword evidence="3" id="KW-0677">Repeat</keyword>
<feature type="domain" description="SAM" evidence="9">
    <location>
        <begin position="1349"/>
        <end position="1413"/>
    </location>
</feature>
<keyword evidence="4" id="KW-0378">Hydrolase</keyword>
<dbReference type="InterPro" id="IPR002110">
    <property type="entry name" value="Ankyrin_rpt"/>
</dbReference>
<proteinExistence type="predicted"/>
<dbReference type="InterPro" id="IPR013761">
    <property type="entry name" value="SAM/pointed_sf"/>
</dbReference>
<evidence type="ECO:0000313" key="12">
    <source>
        <dbReference type="Proteomes" id="UP001530315"/>
    </source>
</evidence>
<dbReference type="Gene3D" id="1.25.40.20">
    <property type="entry name" value="Ankyrin repeat-containing domain"/>
    <property type="match status" value="1"/>
</dbReference>
<dbReference type="Pfam" id="PF00561">
    <property type="entry name" value="Abhydrolase_1"/>
    <property type="match status" value="1"/>
</dbReference>
<comment type="subcellular location">
    <subcellularLocation>
        <location evidence="1">Cytoplasm</location>
    </subcellularLocation>
</comment>
<feature type="repeat" description="ANK" evidence="5">
    <location>
        <begin position="1567"/>
        <end position="1599"/>
    </location>
</feature>
<evidence type="ECO:0000256" key="2">
    <source>
        <dbReference type="ARBA" id="ARBA00022490"/>
    </source>
</evidence>
<dbReference type="PANTHER" id="PTHR22998">
    <property type="entry name" value="SARM1"/>
    <property type="match status" value="1"/>
</dbReference>
<evidence type="ECO:0000256" key="3">
    <source>
        <dbReference type="ARBA" id="ARBA00022737"/>
    </source>
</evidence>
<feature type="domain" description="Response regulatory" evidence="10">
    <location>
        <begin position="273"/>
        <end position="393"/>
    </location>
</feature>
<dbReference type="PROSITE" id="PS50088">
    <property type="entry name" value="ANK_REPEAT"/>
    <property type="match status" value="1"/>
</dbReference>
<dbReference type="Gene3D" id="3.40.50.1820">
    <property type="entry name" value="alpha/beta hydrolase"/>
    <property type="match status" value="1"/>
</dbReference>
<gene>
    <name evidence="11" type="ORF">ACHAW5_005693</name>
</gene>
<dbReference type="PROSITE" id="PS50096">
    <property type="entry name" value="IQ"/>
    <property type="match status" value="3"/>
</dbReference>
<comment type="caution">
    <text evidence="11">The sequence shown here is derived from an EMBL/GenBank/DDBJ whole genome shotgun (WGS) entry which is preliminary data.</text>
</comment>